<dbReference type="Proteomes" id="UP000652176">
    <property type="component" value="Unassembled WGS sequence"/>
</dbReference>
<feature type="transmembrane region" description="Helical" evidence="1">
    <location>
        <begin position="236"/>
        <end position="255"/>
    </location>
</feature>
<name>A0ABR9D7V3_9GAMM</name>
<protein>
    <recommendedName>
        <fullName evidence="5">PEP-CTERM sorting domain-containing protein</fullName>
    </recommendedName>
</protein>
<keyword evidence="1" id="KW-0812">Transmembrane</keyword>
<dbReference type="RefSeq" id="WP_192376238.1">
    <property type="nucleotide sequence ID" value="NZ_CAJHIV010000001.1"/>
</dbReference>
<keyword evidence="1" id="KW-0472">Membrane</keyword>
<keyword evidence="1" id="KW-1133">Transmembrane helix</keyword>
<sequence>MGFVFFGFFFPSFANAATVSGGALTLNIDGDALAAGIALDNTPAPSIYVEEFFNASAVASKTFIELRDANTPTDPADYAANEISAVGLQFAVNEAVVPANPTQRQNKATTFAFDPSNIFGTATGSIGLGGVMRFRVDVTPPTNRVLLGDMTLEYRPELESATPGRSGWLLVNHLGFTADAFELFDVSTRLVGNNLTLAGNLGYGWGFDHLGATDARLSDARIGTFSFQTTVVPVPAAVWLFASGLIGLGITGRVGRRITA</sequence>
<reference evidence="3 4" key="1">
    <citation type="submission" date="2020-09" db="EMBL/GenBank/DDBJ databases">
        <title>Methylomonas albis sp. nov. and Methylomonas fluvii sp. nov.: Two cold-adapted methanotrophs from the River Elbe and an amended description of Methylovulum psychrotolerans strain Eb1.</title>
        <authorList>
            <person name="Bussmann I.K."/>
            <person name="Klings K.-W."/>
            <person name="Warnstedt J."/>
            <person name="Hoppert M."/>
            <person name="Saborowski A."/>
            <person name="Horn F."/>
            <person name="Liebner S."/>
        </authorList>
    </citation>
    <scope>NUCLEOTIDE SEQUENCE [LARGE SCALE GENOMIC DNA]</scope>
    <source>
        <strain evidence="3 4">EbA</strain>
    </source>
</reference>
<organism evidence="3 4">
    <name type="scientific">Methylomonas albis</name>
    <dbReference type="NCBI Taxonomy" id="1854563"/>
    <lineage>
        <taxon>Bacteria</taxon>
        <taxon>Pseudomonadati</taxon>
        <taxon>Pseudomonadota</taxon>
        <taxon>Gammaproteobacteria</taxon>
        <taxon>Methylococcales</taxon>
        <taxon>Methylococcaceae</taxon>
        <taxon>Methylomonas</taxon>
    </lineage>
</organism>
<keyword evidence="2" id="KW-0732">Signal</keyword>
<evidence type="ECO:0000313" key="4">
    <source>
        <dbReference type="Proteomes" id="UP000652176"/>
    </source>
</evidence>
<gene>
    <name evidence="3" type="ORF">IE877_19330</name>
</gene>
<feature type="signal peptide" evidence="2">
    <location>
        <begin position="1"/>
        <end position="16"/>
    </location>
</feature>
<accession>A0ABR9D7V3</accession>
<comment type="caution">
    <text evidence="3">The sequence shown here is derived from an EMBL/GenBank/DDBJ whole genome shotgun (WGS) entry which is preliminary data.</text>
</comment>
<evidence type="ECO:0000256" key="2">
    <source>
        <dbReference type="SAM" id="SignalP"/>
    </source>
</evidence>
<dbReference type="EMBL" id="JACXSS010000001">
    <property type="protein sequence ID" value="MBD9357997.1"/>
    <property type="molecule type" value="Genomic_DNA"/>
</dbReference>
<evidence type="ECO:0008006" key="5">
    <source>
        <dbReference type="Google" id="ProtNLM"/>
    </source>
</evidence>
<keyword evidence="4" id="KW-1185">Reference proteome</keyword>
<evidence type="ECO:0000256" key="1">
    <source>
        <dbReference type="SAM" id="Phobius"/>
    </source>
</evidence>
<proteinExistence type="predicted"/>
<feature type="chain" id="PRO_5047485256" description="PEP-CTERM sorting domain-containing protein" evidence="2">
    <location>
        <begin position="17"/>
        <end position="260"/>
    </location>
</feature>
<evidence type="ECO:0000313" key="3">
    <source>
        <dbReference type="EMBL" id="MBD9357997.1"/>
    </source>
</evidence>